<dbReference type="Pfam" id="PF01435">
    <property type="entry name" value="Peptidase_M48"/>
    <property type="match status" value="1"/>
</dbReference>
<dbReference type="Proteomes" id="UP001356170">
    <property type="component" value="Unassembled WGS sequence"/>
</dbReference>
<keyword evidence="3 8" id="KW-0732">Signal</keyword>
<keyword evidence="7 8" id="KW-0482">Metalloprotease</keyword>
<dbReference type="Gene3D" id="1.25.40.10">
    <property type="entry name" value="Tetratricopeptide repeat domain"/>
    <property type="match status" value="1"/>
</dbReference>
<evidence type="ECO:0000256" key="6">
    <source>
        <dbReference type="ARBA" id="ARBA00022833"/>
    </source>
</evidence>
<keyword evidence="5 8" id="KW-0378">Hydrolase</keyword>
<feature type="signal peptide" evidence="8">
    <location>
        <begin position="1"/>
        <end position="20"/>
    </location>
</feature>
<dbReference type="EMBL" id="JAZHBO010000002">
    <property type="protein sequence ID" value="MEF2156515.1"/>
    <property type="molecule type" value="Genomic_DNA"/>
</dbReference>
<feature type="domain" description="Peptidase M48" evidence="9">
    <location>
        <begin position="70"/>
        <end position="265"/>
    </location>
</feature>
<protein>
    <recommendedName>
        <fullName evidence="8">Putative beta-barrel assembly-enhancing protease</fullName>
        <ecNumber evidence="8">3.4.-.-</ecNumber>
    </recommendedName>
</protein>
<keyword evidence="1 8" id="KW-0645">Protease</keyword>
<organism evidence="10 11">
    <name type="scientific">Aquilutibacter rugosus</name>
    <dbReference type="NCBI Taxonomy" id="3115820"/>
    <lineage>
        <taxon>Bacteria</taxon>
        <taxon>Pseudomonadati</taxon>
        <taxon>Pseudomonadota</taxon>
        <taxon>Gammaproteobacteria</taxon>
        <taxon>Lysobacterales</taxon>
        <taxon>Lysobacteraceae</taxon>
        <taxon>Aquilutibacter</taxon>
    </lineage>
</organism>
<keyword evidence="2 8" id="KW-0479">Metal-binding</keyword>
<evidence type="ECO:0000313" key="11">
    <source>
        <dbReference type="Proteomes" id="UP001356170"/>
    </source>
</evidence>
<comment type="cofactor">
    <cofactor evidence="8">
        <name>Zn(2+)</name>
        <dbReference type="ChEBI" id="CHEBI:29105"/>
    </cofactor>
    <text evidence="8">Binds 1 zinc ion per subunit.</text>
</comment>
<comment type="subcellular location">
    <subcellularLocation>
        <location evidence="8">Periplasm</location>
    </subcellularLocation>
</comment>
<dbReference type="PANTHER" id="PTHR22726">
    <property type="entry name" value="METALLOENDOPEPTIDASE OMA1"/>
    <property type="match status" value="1"/>
</dbReference>
<comment type="function">
    <text evidence="8">Functions as both a chaperone and a metalloprotease. Maintains the integrity of the outer membrane by promoting either the assembly or the elimination of outer membrane proteins, depending on their folding state.</text>
</comment>
<dbReference type="HAMAP" id="MF_00997">
    <property type="entry name" value="Protease_BepA"/>
    <property type="match status" value="1"/>
</dbReference>
<dbReference type="InterPro" id="IPR001915">
    <property type="entry name" value="Peptidase_M48"/>
</dbReference>
<feature type="active site" evidence="8">
    <location>
        <position position="134"/>
    </location>
</feature>
<evidence type="ECO:0000256" key="5">
    <source>
        <dbReference type="ARBA" id="ARBA00022801"/>
    </source>
</evidence>
<evidence type="ECO:0000256" key="8">
    <source>
        <dbReference type="HAMAP-Rule" id="MF_00997"/>
    </source>
</evidence>
<comment type="caution">
    <text evidence="10">The sequence shown here is derived from an EMBL/GenBank/DDBJ whole genome shotgun (WGS) entry which is preliminary data.</text>
</comment>
<gene>
    <name evidence="10" type="ORF">V3390_09855</name>
</gene>
<keyword evidence="11" id="KW-1185">Reference proteome</keyword>
<sequence precursor="true">MLRQTVLVLALTLATGAATAQTWSVEDRKLPEMGSSAAQLLTPAKRVEYGSMMLAQMRHYNLVLDDPMLDRWLSGTGANLGKHSARPADSFRFFLLRDRQINAFATLGGYIGVNSGLVLAAQNEDEVASVLGHEVAHVTQDHVLRSVERSQRDQLPVLLAMLGAIAAAQAGGNSSGNAAMAIMTGAMGLAQQRQINYTRSGEQEADRIGMQTLIRSGYNANAMAEFFATLQNRMRANSANYYGEEPPEYLMTHPVTTNRISDARALAQQYMADPAKLKTGAPIGAGIGNTNSLLPSSLRVSSTAMAAATAAASASSGPRGGDFAFAKERLRVLSEEQPGSSLREYQAIEKRGALTDAQRYGKAVALMRAQGGANIAQSMELLRGLAGVNAGNLWIRMAEAESLSRSGQTGGGDAIYLQLLREYPGDRAVSLTYADSLTNRQNKASAQQALQVLRPLEDKLPDDPMYWLSLARAYQAAGDEVRAGLAFAENAYVRGLTEQALVQYETIKRRTDLDYYARARADARIAEIKPMVLELRRQGLEDPDLHGRKQDPDGF</sequence>
<dbReference type="InterPro" id="IPR030873">
    <property type="entry name" value="Protease_BepA"/>
</dbReference>
<keyword evidence="4 8" id="KW-0574">Periplasm</keyword>
<evidence type="ECO:0000256" key="7">
    <source>
        <dbReference type="ARBA" id="ARBA00023049"/>
    </source>
</evidence>
<dbReference type="GO" id="GO:0008237">
    <property type="term" value="F:metallopeptidase activity"/>
    <property type="evidence" value="ECO:0007669"/>
    <property type="project" value="UniProtKB-KW"/>
</dbReference>
<evidence type="ECO:0000256" key="4">
    <source>
        <dbReference type="ARBA" id="ARBA00022764"/>
    </source>
</evidence>
<feature type="binding site" evidence="8">
    <location>
        <position position="137"/>
    </location>
    <ligand>
        <name>Zn(2+)</name>
        <dbReference type="ChEBI" id="CHEBI:29105"/>
        <note>catalytic</note>
    </ligand>
</feature>
<feature type="binding site" evidence="8">
    <location>
        <position position="133"/>
    </location>
    <ligand>
        <name>Zn(2+)</name>
        <dbReference type="ChEBI" id="CHEBI:29105"/>
        <note>catalytic</note>
    </ligand>
</feature>
<accession>A0ABU7V2E1</accession>
<feature type="active site" description="Proton donor" evidence="8">
    <location>
        <position position="206"/>
    </location>
</feature>
<dbReference type="EC" id="3.4.-.-" evidence="8"/>
<dbReference type="PANTHER" id="PTHR22726:SF1">
    <property type="entry name" value="METALLOENDOPEPTIDASE OMA1, MITOCHONDRIAL"/>
    <property type="match status" value="1"/>
</dbReference>
<feature type="binding site" evidence="8">
    <location>
        <position position="202"/>
    </location>
    <ligand>
        <name>Zn(2+)</name>
        <dbReference type="ChEBI" id="CHEBI:29105"/>
        <note>catalytic</note>
    </ligand>
</feature>
<evidence type="ECO:0000256" key="2">
    <source>
        <dbReference type="ARBA" id="ARBA00022723"/>
    </source>
</evidence>
<feature type="chain" id="PRO_5044924948" description="Putative beta-barrel assembly-enhancing protease" evidence="8">
    <location>
        <begin position="21"/>
        <end position="555"/>
    </location>
</feature>
<dbReference type="InterPro" id="IPR051156">
    <property type="entry name" value="Mito/Outer_Membr_Metalloprot"/>
</dbReference>
<evidence type="ECO:0000313" key="10">
    <source>
        <dbReference type="EMBL" id="MEF2156515.1"/>
    </source>
</evidence>
<keyword evidence="6 8" id="KW-0862">Zinc</keyword>
<reference evidence="10 11" key="1">
    <citation type="submission" date="2024-01" db="EMBL/GenBank/DDBJ databases">
        <title>Novel species of the genus Luteimonas isolated from rivers.</title>
        <authorList>
            <person name="Lu H."/>
        </authorList>
    </citation>
    <scope>NUCLEOTIDE SEQUENCE [LARGE SCALE GENOMIC DNA]</scope>
    <source>
        <strain evidence="10 11">FXH3W</strain>
    </source>
</reference>
<name>A0ABU7V2E1_9GAMM</name>
<dbReference type="InterPro" id="IPR011990">
    <property type="entry name" value="TPR-like_helical_dom_sf"/>
</dbReference>
<evidence type="ECO:0000259" key="9">
    <source>
        <dbReference type="Pfam" id="PF01435"/>
    </source>
</evidence>
<comment type="similarity">
    <text evidence="8">Belongs to the peptidase M48 family. BepA subfamily.</text>
</comment>
<dbReference type="Gene3D" id="3.30.2010.10">
    <property type="entry name" value="Metalloproteases ('zincins'), catalytic domain"/>
    <property type="match status" value="1"/>
</dbReference>
<evidence type="ECO:0000256" key="3">
    <source>
        <dbReference type="ARBA" id="ARBA00022729"/>
    </source>
</evidence>
<evidence type="ECO:0000256" key="1">
    <source>
        <dbReference type="ARBA" id="ARBA00022670"/>
    </source>
</evidence>
<proteinExistence type="inferred from homology"/>